<evidence type="ECO:0000313" key="2">
    <source>
        <dbReference type="Proteomes" id="UP001476798"/>
    </source>
</evidence>
<gene>
    <name evidence="1" type="ORF">GOODEAATRI_031876</name>
</gene>
<dbReference type="EMBL" id="JAHRIO010095615">
    <property type="protein sequence ID" value="MEQ2190070.1"/>
    <property type="molecule type" value="Genomic_DNA"/>
</dbReference>
<organism evidence="1 2">
    <name type="scientific">Goodea atripinnis</name>
    <dbReference type="NCBI Taxonomy" id="208336"/>
    <lineage>
        <taxon>Eukaryota</taxon>
        <taxon>Metazoa</taxon>
        <taxon>Chordata</taxon>
        <taxon>Craniata</taxon>
        <taxon>Vertebrata</taxon>
        <taxon>Euteleostomi</taxon>
        <taxon>Actinopterygii</taxon>
        <taxon>Neopterygii</taxon>
        <taxon>Teleostei</taxon>
        <taxon>Neoteleostei</taxon>
        <taxon>Acanthomorphata</taxon>
        <taxon>Ovalentaria</taxon>
        <taxon>Atherinomorphae</taxon>
        <taxon>Cyprinodontiformes</taxon>
        <taxon>Goodeidae</taxon>
        <taxon>Goodea</taxon>
    </lineage>
</organism>
<proteinExistence type="predicted"/>
<sequence length="165" mass="18106">MVSPSKPRGGQVESVDRDRNRVERAIYYCIKCLLSVNYLMVTHCWLCTLANISVILGNGLGAHLWTDATHLTLPVEAVPVSTSETDENSSKFPNVFTACAVTHARVRAQAGKVDKYLKNVYLPLSDIHVSLSHSELAEAQPADLSLKGHFDQVRPRSEVLNCACG</sequence>
<name>A0ABV0Q2Q8_9TELE</name>
<dbReference type="Proteomes" id="UP001476798">
    <property type="component" value="Unassembled WGS sequence"/>
</dbReference>
<keyword evidence="2" id="KW-1185">Reference proteome</keyword>
<accession>A0ABV0Q2Q8</accession>
<comment type="caution">
    <text evidence="1">The sequence shown here is derived from an EMBL/GenBank/DDBJ whole genome shotgun (WGS) entry which is preliminary data.</text>
</comment>
<evidence type="ECO:0000313" key="1">
    <source>
        <dbReference type="EMBL" id="MEQ2190070.1"/>
    </source>
</evidence>
<reference evidence="1 2" key="1">
    <citation type="submission" date="2021-06" db="EMBL/GenBank/DDBJ databases">
        <authorList>
            <person name="Palmer J.M."/>
        </authorList>
    </citation>
    <scope>NUCLEOTIDE SEQUENCE [LARGE SCALE GENOMIC DNA]</scope>
    <source>
        <strain evidence="1 2">GA_2019</strain>
        <tissue evidence="1">Muscle</tissue>
    </source>
</reference>
<protein>
    <submittedName>
        <fullName evidence="1">Uncharacterized protein</fullName>
    </submittedName>
</protein>